<accession>A0A830FAV8</accession>
<reference evidence="2" key="1">
    <citation type="journal article" date="2014" name="Int. J. Syst. Evol. Microbiol.">
        <title>Complete genome sequence of Corynebacterium casei LMG S-19264T (=DSM 44701T), isolated from a smear-ripened cheese.</title>
        <authorList>
            <consortium name="US DOE Joint Genome Institute (JGI-PGF)"/>
            <person name="Walter F."/>
            <person name="Albersmeier A."/>
            <person name="Kalinowski J."/>
            <person name="Ruckert C."/>
        </authorList>
    </citation>
    <scope>NUCLEOTIDE SEQUENCE</scope>
    <source>
        <strain evidence="2">JCM 19596</strain>
    </source>
</reference>
<feature type="region of interest" description="Disordered" evidence="1">
    <location>
        <begin position="1"/>
        <end position="23"/>
    </location>
</feature>
<evidence type="ECO:0000256" key="1">
    <source>
        <dbReference type="SAM" id="MobiDB-lite"/>
    </source>
</evidence>
<evidence type="ECO:0000313" key="2">
    <source>
        <dbReference type="EMBL" id="GGL71381.1"/>
    </source>
</evidence>
<keyword evidence="3" id="KW-1185">Reference proteome</keyword>
<gene>
    <name evidence="2" type="ORF">GCM10009039_31820</name>
</gene>
<dbReference type="RefSeq" id="WP_121513343.1">
    <property type="nucleotide sequence ID" value="NZ_BMPG01000006.1"/>
</dbReference>
<dbReference type="AlphaFoldDB" id="A0A830FAV8"/>
<reference evidence="2" key="2">
    <citation type="submission" date="2020-09" db="EMBL/GenBank/DDBJ databases">
        <authorList>
            <person name="Sun Q."/>
            <person name="Ohkuma M."/>
        </authorList>
    </citation>
    <scope>NUCLEOTIDE SEQUENCE</scope>
    <source>
        <strain evidence="2">JCM 19596</strain>
    </source>
</reference>
<feature type="compositionally biased region" description="Acidic residues" evidence="1">
    <location>
        <begin position="1"/>
        <end position="10"/>
    </location>
</feature>
<protein>
    <submittedName>
        <fullName evidence="2">Uncharacterized protein</fullName>
    </submittedName>
</protein>
<dbReference type="OrthoDB" id="275146at2157"/>
<organism evidence="2 3">
    <name type="scientific">Halocalculus aciditolerans</name>
    <dbReference type="NCBI Taxonomy" id="1383812"/>
    <lineage>
        <taxon>Archaea</taxon>
        <taxon>Methanobacteriati</taxon>
        <taxon>Methanobacteriota</taxon>
        <taxon>Stenosarchaea group</taxon>
        <taxon>Halobacteria</taxon>
        <taxon>Halobacteriales</taxon>
        <taxon>Halobacteriaceae</taxon>
        <taxon>Halocalculus</taxon>
    </lineage>
</organism>
<sequence>MSQDTEDSYEEREPRRDVHIDSERREMFEALQESEDSPFYQAENHDLFMFALGYGRENTMPETIKNEKGAFFGRASLSERQQAVIEAVAVSEERDVRVLRDQRMVYEIAEEYANAGIELLHGRVFGPADDEPRRELALEVKEQYQPEEDDEP</sequence>
<name>A0A830FAV8_9EURY</name>
<proteinExistence type="predicted"/>
<comment type="caution">
    <text evidence="2">The sequence shown here is derived from an EMBL/GenBank/DDBJ whole genome shotgun (WGS) entry which is preliminary data.</text>
</comment>
<feature type="compositionally biased region" description="Basic and acidic residues" evidence="1">
    <location>
        <begin position="11"/>
        <end position="23"/>
    </location>
</feature>
<dbReference type="Proteomes" id="UP000607197">
    <property type="component" value="Unassembled WGS sequence"/>
</dbReference>
<evidence type="ECO:0000313" key="3">
    <source>
        <dbReference type="Proteomes" id="UP000607197"/>
    </source>
</evidence>
<dbReference type="EMBL" id="BMPG01000006">
    <property type="protein sequence ID" value="GGL71381.1"/>
    <property type="molecule type" value="Genomic_DNA"/>
</dbReference>